<dbReference type="Proteomes" id="UP000189177">
    <property type="component" value="Unassembled WGS sequence"/>
</dbReference>
<dbReference type="CDD" id="cd08255">
    <property type="entry name" value="2-desacetyl-2-hydroxyethyl_bacteriochlorophyllide_like"/>
    <property type="match status" value="1"/>
</dbReference>
<dbReference type="EMBL" id="MUZR01000010">
    <property type="protein sequence ID" value="OOC10731.1"/>
    <property type="molecule type" value="Genomic_DNA"/>
</dbReference>
<dbReference type="AlphaFoldDB" id="A0A1V3A074"/>
<dbReference type="OrthoDB" id="9781588at2"/>
<organism evidence="6 7">
    <name type="scientific">Thioalkalivibrio halophilus</name>
    <dbReference type="NCBI Taxonomy" id="252474"/>
    <lineage>
        <taxon>Bacteria</taxon>
        <taxon>Pseudomonadati</taxon>
        <taxon>Pseudomonadota</taxon>
        <taxon>Gammaproteobacteria</taxon>
        <taxon>Chromatiales</taxon>
        <taxon>Ectothiorhodospiraceae</taxon>
        <taxon>Thioalkalivibrio</taxon>
    </lineage>
</organism>
<sequence>MNRARAFWITAPGEGEIRDMELPPPSPGECRVRARYGAISRGTESLVFRGRVPPDQYAAMRAPLQEGDFPAPVKYGYISAGVVESGGRAGERVFCLHPHQDRYNAPDSMLVPIPDAVPDARAVLAANMETAVNIVWDAGVGPGDRVAVIGAGVVGFLCAWLIRAIPGARVDLIDPEPARAEPARALGLTLHTPAAARETLPAASRDAVIHCSGQGDGLVQALELAGTEARVVEASWYGDAPVSLPLGAGFHSRRLELRSSQVGRIPPARAARWDYHRRLALALELLADPALEVLISGEDRFEDLPRVMPRVAGPEAATTLCHRIRYPDPDPVWV</sequence>
<evidence type="ECO:0000313" key="6">
    <source>
        <dbReference type="EMBL" id="OOC10731.1"/>
    </source>
</evidence>
<proteinExistence type="inferred from homology"/>
<comment type="similarity">
    <text evidence="2">Belongs to the zinc-containing alcohol dehydrogenase family.</text>
</comment>
<keyword evidence="4" id="KW-0862">Zinc</keyword>
<dbReference type="GO" id="GO:0046872">
    <property type="term" value="F:metal ion binding"/>
    <property type="evidence" value="ECO:0007669"/>
    <property type="project" value="UniProtKB-KW"/>
</dbReference>
<evidence type="ECO:0000256" key="2">
    <source>
        <dbReference type="ARBA" id="ARBA00008072"/>
    </source>
</evidence>
<dbReference type="RefSeq" id="WP_024329043.1">
    <property type="nucleotide sequence ID" value="NZ_MUZR01000010.1"/>
</dbReference>
<dbReference type="SUPFAM" id="SSF50129">
    <property type="entry name" value="GroES-like"/>
    <property type="match status" value="1"/>
</dbReference>
<dbReference type="STRING" id="252474.B1A74_04010"/>
<accession>A0A1V3A074</accession>
<evidence type="ECO:0000256" key="1">
    <source>
        <dbReference type="ARBA" id="ARBA00001947"/>
    </source>
</evidence>
<keyword evidence="7" id="KW-1185">Reference proteome</keyword>
<keyword evidence="5" id="KW-0560">Oxidoreductase</keyword>
<comment type="cofactor">
    <cofactor evidence="1">
        <name>Zn(2+)</name>
        <dbReference type="ChEBI" id="CHEBI:29105"/>
    </cofactor>
</comment>
<dbReference type="SUPFAM" id="SSF51735">
    <property type="entry name" value="NAD(P)-binding Rossmann-fold domains"/>
    <property type="match status" value="1"/>
</dbReference>
<protein>
    <submittedName>
        <fullName evidence="6">Dehydrogenase</fullName>
    </submittedName>
</protein>
<dbReference type="GO" id="GO:0016491">
    <property type="term" value="F:oxidoreductase activity"/>
    <property type="evidence" value="ECO:0007669"/>
    <property type="project" value="UniProtKB-KW"/>
</dbReference>
<reference evidence="6 7" key="1">
    <citation type="submission" date="2017-02" db="EMBL/GenBank/DDBJ databases">
        <title>Genomic diversity within the haloalkaliphilic genus Thioalkalivibrio.</title>
        <authorList>
            <person name="Ahn A.-C."/>
            <person name="Meier-Kolthoff J."/>
            <person name="Overmars L."/>
            <person name="Richter M."/>
            <person name="Woyke T."/>
            <person name="Sorokin D.Y."/>
            <person name="Muyzer G."/>
        </authorList>
    </citation>
    <scope>NUCLEOTIDE SEQUENCE [LARGE SCALE GENOMIC DNA]</scope>
    <source>
        <strain evidence="6 7">HL17</strain>
    </source>
</reference>
<evidence type="ECO:0000313" key="7">
    <source>
        <dbReference type="Proteomes" id="UP000189177"/>
    </source>
</evidence>
<keyword evidence="3" id="KW-0479">Metal-binding</keyword>
<gene>
    <name evidence="6" type="ORF">B1A74_04010</name>
</gene>
<dbReference type="InterPro" id="IPR036291">
    <property type="entry name" value="NAD(P)-bd_dom_sf"/>
</dbReference>
<evidence type="ECO:0000256" key="3">
    <source>
        <dbReference type="ARBA" id="ARBA00022723"/>
    </source>
</evidence>
<dbReference type="Gene3D" id="3.40.50.720">
    <property type="entry name" value="NAD(P)-binding Rossmann-like Domain"/>
    <property type="match status" value="1"/>
</dbReference>
<dbReference type="InterPro" id="IPR011032">
    <property type="entry name" value="GroES-like_sf"/>
</dbReference>
<dbReference type="Gene3D" id="3.90.180.10">
    <property type="entry name" value="Medium-chain alcohol dehydrogenases, catalytic domain"/>
    <property type="match status" value="2"/>
</dbReference>
<dbReference type="PANTHER" id="PTHR43350:SF19">
    <property type="entry name" value="D-GULOSIDE 3-DEHYDROGENASE"/>
    <property type="match status" value="1"/>
</dbReference>
<evidence type="ECO:0000256" key="5">
    <source>
        <dbReference type="ARBA" id="ARBA00023002"/>
    </source>
</evidence>
<evidence type="ECO:0000256" key="4">
    <source>
        <dbReference type="ARBA" id="ARBA00022833"/>
    </source>
</evidence>
<dbReference type="PANTHER" id="PTHR43350">
    <property type="entry name" value="NAD-DEPENDENT ALCOHOL DEHYDROGENASE"/>
    <property type="match status" value="1"/>
</dbReference>
<name>A0A1V3A074_9GAMM</name>
<comment type="caution">
    <text evidence="6">The sequence shown here is derived from an EMBL/GenBank/DDBJ whole genome shotgun (WGS) entry which is preliminary data.</text>
</comment>